<accession>F8P9X3</accession>
<name>F8P9X3_SERL9</name>
<dbReference type="HOGENOM" id="CLU_1541028_0_0_1"/>
<protein>
    <recommendedName>
        <fullName evidence="4">HTH cro/C1-type domain-containing protein</fullName>
    </recommendedName>
</protein>
<dbReference type="RefSeq" id="XP_007323406.1">
    <property type="nucleotide sequence ID" value="XM_007323344.1"/>
</dbReference>
<dbReference type="InterPro" id="IPR010982">
    <property type="entry name" value="Lambda_DNA-bd_dom_sf"/>
</dbReference>
<dbReference type="EMBL" id="GL945442">
    <property type="protein sequence ID" value="EGO19971.1"/>
    <property type="molecule type" value="Genomic_DNA"/>
</dbReference>
<organism>
    <name type="scientific">Serpula lacrymans var. lacrymans (strain S7.9)</name>
    <name type="common">Dry rot fungus</name>
    <dbReference type="NCBI Taxonomy" id="578457"/>
    <lineage>
        <taxon>Eukaryota</taxon>
        <taxon>Fungi</taxon>
        <taxon>Dikarya</taxon>
        <taxon>Basidiomycota</taxon>
        <taxon>Agaricomycotina</taxon>
        <taxon>Agaricomycetes</taxon>
        <taxon>Agaricomycetidae</taxon>
        <taxon>Boletales</taxon>
        <taxon>Coniophorineae</taxon>
        <taxon>Serpulaceae</taxon>
        <taxon>Serpula</taxon>
    </lineage>
</organism>
<reference evidence="3" key="1">
    <citation type="submission" date="2011-04" db="EMBL/GenBank/DDBJ databases">
        <title>Evolution of plant cell wall degrading machinery underlies the functional diversity of forest fungi.</title>
        <authorList>
            <consortium name="US DOE Joint Genome Institute (JGI-PGF)"/>
            <person name="Eastwood D.C."/>
            <person name="Floudas D."/>
            <person name="Binder M."/>
            <person name="Majcherczyk A."/>
            <person name="Schneider P."/>
            <person name="Aerts A."/>
            <person name="Asiegbu F.O."/>
            <person name="Baker S.E."/>
            <person name="Barry K."/>
            <person name="Bendiksby M."/>
            <person name="Blumentritt M."/>
            <person name="Coutinho P.M."/>
            <person name="Cullen D."/>
            <person name="Cullen D."/>
            <person name="Gathman A."/>
            <person name="Goodell B."/>
            <person name="Henrissat B."/>
            <person name="Ihrmark K."/>
            <person name="Kauserud H."/>
            <person name="Kohler A."/>
            <person name="LaButti K."/>
            <person name="Lapidus A."/>
            <person name="Lavin J.L."/>
            <person name="Lee Y.-H."/>
            <person name="Lindquist E."/>
            <person name="Lilly W."/>
            <person name="Lucas S."/>
            <person name="Morin E."/>
            <person name="Murat C."/>
            <person name="Oguiza J.A."/>
            <person name="Park J."/>
            <person name="Pisabarro A.G."/>
            <person name="Riley R."/>
            <person name="Rosling A."/>
            <person name="Salamov A."/>
            <person name="Schmidt O."/>
            <person name="Schmutz J."/>
            <person name="Skrede I."/>
            <person name="Stenlid J."/>
            <person name="Wiebenga A."/>
            <person name="Xie X."/>
            <person name="Kues U."/>
            <person name="Hibbett D.S."/>
            <person name="Hoffmeister D."/>
            <person name="Hogberg N."/>
            <person name="Martin F."/>
            <person name="Grigoriev I.V."/>
            <person name="Watkinson S.C."/>
        </authorList>
    </citation>
    <scope>NUCLEOTIDE SEQUENCE</scope>
    <source>
        <strain evidence="3">S7.9</strain>
    </source>
</reference>
<evidence type="ECO:0000256" key="1">
    <source>
        <dbReference type="ARBA" id="ARBA00009802"/>
    </source>
</evidence>
<dbReference type="CDD" id="cd00093">
    <property type="entry name" value="HTH_XRE"/>
    <property type="match status" value="1"/>
</dbReference>
<dbReference type="AlphaFoldDB" id="F8P9X3"/>
<evidence type="ECO:0000313" key="3">
    <source>
        <dbReference type="EMBL" id="EGO19971.1"/>
    </source>
</evidence>
<proteinExistence type="inferred from homology"/>
<evidence type="ECO:0008006" key="4">
    <source>
        <dbReference type="Google" id="ProtNLM"/>
    </source>
</evidence>
<evidence type="ECO:0000256" key="2">
    <source>
        <dbReference type="ARBA" id="ARBA00035107"/>
    </source>
</evidence>
<dbReference type="GO" id="GO:0003677">
    <property type="term" value="F:DNA binding"/>
    <property type="evidence" value="ECO:0007669"/>
    <property type="project" value="InterPro"/>
</dbReference>
<dbReference type="SUPFAM" id="SSF47413">
    <property type="entry name" value="lambda repressor-like DNA-binding domains"/>
    <property type="match status" value="1"/>
</dbReference>
<dbReference type="InterPro" id="IPR001387">
    <property type="entry name" value="Cro/C1-type_HTH"/>
</dbReference>
<gene>
    <name evidence="3" type="ORF">SERLADRAFT_478529</name>
</gene>
<dbReference type="GeneID" id="18821187"/>
<dbReference type="Proteomes" id="UP000008064">
    <property type="component" value="Unassembled WGS sequence"/>
</dbReference>
<comment type="similarity">
    <text evidence="1">Belongs to the MBF1 family.</text>
</comment>
<sequence>MAYNTSHISKLNAPFVHFKWLPLATERTVKGAEYQEVIIIWEVLAWHYRFDTDNSFLSDNVTYLIQGPLITQVASRHARARKTPRLRLYKASTTNLGHHFLSKMAPTSCSALNAAITRTGLSYAQIATQVGVPEQRVVEIVTGKATATNEEFANLSRALGITQSAPHDSAHVTK</sequence>
<dbReference type="Gene3D" id="1.10.260.40">
    <property type="entry name" value="lambda repressor-like DNA-binding domains"/>
    <property type="match status" value="1"/>
</dbReference>
<comment type="function">
    <text evidence="2">Transcriptional coactivator that stimulates GCN4-dependent transcriptional activity by bridging the DNA-binding region of GCN4 and TBP (SPT15), thereby recruiting TBP to GCN4-bound promoters. Involved in induction of the ribosome quality control (RQC) pathway; a pathway that degrades nascent peptide chains during problematic translation. Required to prevent stalled ribosomes from frameshifting.</text>
</comment>
<dbReference type="KEGG" id="sla:SERLADRAFT_478529"/>
<dbReference type="OrthoDB" id="3226546at2759"/>